<feature type="domain" description="Endonuclease GajA/Old nuclease/RecF-like AAA" evidence="1">
    <location>
        <begin position="1"/>
        <end position="413"/>
    </location>
</feature>
<dbReference type="AlphaFoldDB" id="A0A174SXL0"/>
<keyword evidence="3" id="KW-0378">Hydrolase</keyword>
<proteinExistence type="predicted"/>
<sequence>MVIKQIQVKNFRLLKEFTMEMEDELSLVIGKNNVGKTSLLVILDKFLNQGDRKGFQYNDFNLDFRCQLKDLIEKDIVDDTKYKEIGIQLRLLIGYDDHDDLEYISPILMDLDADNNFLGLGFDYILTYDMYVNLKTAYQKFIEHEKSKEENSREHGGEYTAKTLDDFLDSKQSNYFVTIRKSILVDKTDGTFKEEQYINLKDATNFRLYDVINFQYINAKRNVDNKDVDKTLSSQTSELYRIQEMADEQQDAIEKFQDSLKDTDKVLSSIYDNMFSDIVDKVRRFGGMSRNETIIKVVSSLQHREMLKGNTTVVYQQEDKELPENYNGLGYMNLISMIFDIDLIIKRMQRNKERKPADINLLFIEEPEAHTHPQMQYVFIKNIKNLLRQGIQHKNGIKRKLQYIISSHSSHIVSDCDFDDIKYLTHPICNGSVEINAVIAKNIKELQNEYDDEYKHYFAFLKQYLTLNRSDLFFADKAIFIEGDTERILLPAMMKKIDQECELEGNEEFLMSQNISIIEVGAYSHIFEKFLRFIGLRKCLVITDIDCCKSVVKKDKNGKEGTYIEKTKYDAADDTIVTSNASIKFFLNNTKKVKDILAMYPTILSWNIKNKRWETDERGYLRLTFQYGKKDTYQPRSFEDAFFSENEKFITENTFSSLHPNSLEQFKSDKDAYELANNGVSGKSSLAIEILLNSKKEGSCDFSNWVVPTYIKEGLLWLRKD</sequence>
<dbReference type="Gene3D" id="3.40.50.300">
    <property type="entry name" value="P-loop containing nucleotide triphosphate hydrolases"/>
    <property type="match status" value="1"/>
</dbReference>
<dbReference type="InterPro" id="IPR027417">
    <property type="entry name" value="P-loop_NTPase"/>
</dbReference>
<organism evidence="3 4">
    <name type="scientific">Bacteroides uniformis</name>
    <dbReference type="NCBI Taxonomy" id="820"/>
    <lineage>
        <taxon>Bacteria</taxon>
        <taxon>Pseudomonadati</taxon>
        <taxon>Bacteroidota</taxon>
        <taxon>Bacteroidia</taxon>
        <taxon>Bacteroidales</taxon>
        <taxon>Bacteroidaceae</taxon>
        <taxon>Bacteroides</taxon>
    </lineage>
</organism>
<dbReference type="InterPro" id="IPR051396">
    <property type="entry name" value="Bact_Antivir_Def_Nuclease"/>
</dbReference>
<accession>A0A174SXL0</accession>
<dbReference type="SUPFAM" id="SSF52540">
    <property type="entry name" value="P-loop containing nucleoside triphosphate hydrolases"/>
    <property type="match status" value="1"/>
</dbReference>
<dbReference type="InterPro" id="IPR041685">
    <property type="entry name" value="AAA_GajA/Old/RecF-like"/>
</dbReference>
<dbReference type="InterPro" id="IPR034139">
    <property type="entry name" value="TOPRIM_OLD"/>
</dbReference>
<protein>
    <submittedName>
        <fullName evidence="3">Predicted ATP-dependent endonuclease of the OLD family</fullName>
    </submittedName>
</protein>
<reference evidence="3 4" key="1">
    <citation type="submission" date="2015-09" db="EMBL/GenBank/DDBJ databases">
        <authorList>
            <consortium name="Pathogen Informatics"/>
        </authorList>
    </citation>
    <scope>NUCLEOTIDE SEQUENCE [LARGE SCALE GENOMIC DNA]</scope>
    <source>
        <strain evidence="3 4">2789STDY5834942</strain>
    </source>
</reference>
<name>A0A174SXL0_BACUN</name>
<dbReference type="PANTHER" id="PTHR43581:SF4">
    <property type="entry name" value="ATP_GTP PHOSPHATASE"/>
    <property type="match status" value="1"/>
</dbReference>
<dbReference type="Proteomes" id="UP000095788">
    <property type="component" value="Unassembled WGS sequence"/>
</dbReference>
<feature type="domain" description="OLD protein-like TOPRIM" evidence="2">
    <location>
        <begin position="473"/>
        <end position="546"/>
    </location>
</feature>
<evidence type="ECO:0000259" key="2">
    <source>
        <dbReference type="Pfam" id="PF20469"/>
    </source>
</evidence>
<evidence type="ECO:0000313" key="4">
    <source>
        <dbReference type="Proteomes" id="UP000095788"/>
    </source>
</evidence>
<dbReference type="EMBL" id="CZBF01000004">
    <property type="protein sequence ID" value="CUQ00438.1"/>
    <property type="molecule type" value="Genomic_DNA"/>
</dbReference>
<keyword evidence="3" id="KW-0255">Endonuclease</keyword>
<dbReference type="RefSeq" id="WP_048694565.1">
    <property type="nucleotide sequence ID" value="NZ_CZBF01000004.1"/>
</dbReference>
<dbReference type="Pfam" id="PF20469">
    <property type="entry name" value="OLD-like_TOPRIM"/>
    <property type="match status" value="1"/>
</dbReference>
<gene>
    <name evidence="3" type="ORF">ERS852554_02562</name>
</gene>
<dbReference type="CDD" id="cd01026">
    <property type="entry name" value="TOPRIM_OLD"/>
    <property type="match status" value="1"/>
</dbReference>
<keyword evidence="3" id="KW-0540">Nuclease</keyword>
<evidence type="ECO:0000313" key="3">
    <source>
        <dbReference type="EMBL" id="CUQ00438.1"/>
    </source>
</evidence>
<dbReference type="PANTHER" id="PTHR43581">
    <property type="entry name" value="ATP/GTP PHOSPHATASE"/>
    <property type="match status" value="1"/>
</dbReference>
<dbReference type="Pfam" id="PF13175">
    <property type="entry name" value="AAA_15"/>
    <property type="match status" value="1"/>
</dbReference>
<evidence type="ECO:0000259" key="1">
    <source>
        <dbReference type="Pfam" id="PF13175"/>
    </source>
</evidence>
<dbReference type="GO" id="GO:0004519">
    <property type="term" value="F:endonuclease activity"/>
    <property type="evidence" value="ECO:0007669"/>
    <property type="project" value="UniProtKB-KW"/>
</dbReference>